<keyword evidence="1" id="KW-0812">Transmembrane</keyword>
<dbReference type="AlphaFoldDB" id="A0ABD5QMA3"/>
<organism evidence="2 3">
    <name type="scientific">Halorubrum glutamatedens</name>
    <dbReference type="NCBI Taxonomy" id="2707018"/>
    <lineage>
        <taxon>Archaea</taxon>
        <taxon>Methanobacteriati</taxon>
        <taxon>Methanobacteriota</taxon>
        <taxon>Stenosarchaea group</taxon>
        <taxon>Halobacteria</taxon>
        <taxon>Halobacteriales</taxon>
        <taxon>Haloferacaceae</taxon>
        <taxon>Halorubrum</taxon>
    </lineage>
</organism>
<comment type="caution">
    <text evidence="2">The sequence shown here is derived from an EMBL/GenBank/DDBJ whole genome shotgun (WGS) entry which is preliminary data.</text>
</comment>
<name>A0ABD5QMA3_9EURY</name>
<dbReference type="RefSeq" id="WP_122104051.1">
    <property type="nucleotide sequence ID" value="NZ_JBHSKV010000001.1"/>
</dbReference>
<sequence length="89" mass="9636">MVAPTDRSSARTSRLTTTSPPLIDSLAVLAGFLAVVFGALLAIEHPVAVAAAFTVVGTAVVVRHLFSTWMTSTRPVRTVRFGPRRRYRL</sequence>
<protein>
    <submittedName>
        <fullName evidence="2">Uncharacterized protein</fullName>
    </submittedName>
</protein>
<keyword evidence="3" id="KW-1185">Reference proteome</keyword>
<dbReference type="Proteomes" id="UP001596145">
    <property type="component" value="Unassembled WGS sequence"/>
</dbReference>
<dbReference type="EMBL" id="JBHSKV010000001">
    <property type="protein sequence ID" value="MFC5133262.1"/>
    <property type="molecule type" value="Genomic_DNA"/>
</dbReference>
<evidence type="ECO:0000256" key="1">
    <source>
        <dbReference type="SAM" id="Phobius"/>
    </source>
</evidence>
<evidence type="ECO:0000313" key="2">
    <source>
        <dbReference type="EMBL" id="MFC5133262.1"/>
    </source>
</evidence>
<feature type="transmembrane region" description="Helical" evidence="1">
    <location>
        <begin position="47"/>
        <end position="66"/>
    </location>
</feature>
<keyword evidence="1" id="KW-0472">Membrane</keyword>
<evidence type="ECO:0000313" key="3">
    <source>
        <dbReference type="Proteomes" id="UP001596145"/>
    </source>
</evidence>
<gene>
    <name evidence="2" type="ORF">ACFPJA_00765</name>
</gene>
<keyword evidence="1" id="KW-1133">Transmembrane helix</keyword>
<feature type="transmembrane region" description="Helical" evidence="1">
    <location>
        <begin position="21"/>
        <end position="41"/>
    </location>
</feature>
<accession>A0ABD5QMA3</accession>
<reference evidence="2 3" key="1">
    <citation type="journal article" date="2019" name="Int. J. Syst. Evol. Microbiol.">
        <title>The Global Catalogue of Microorganisms (GCM) 10K type strain sequencing project: providing services to taxonomists for standard genome sequencing and annotation.</title>
        <authorList>
            <consortium name="The Broad Institute Genomics Platform"/>
            <consortium name="The Broad Institute Genome Sequencing Center for Infectious Disease"/>
            <person name="Wu L."/>
            <person name="Ma J."/>
        </authorList>
    </citation>
    <scope>NUCLEOTIDE SEQUENCE [LARGE SCALE GENOMIC DNA]</scope>
    <source>
        <strain evidence="2 3">CGMCC 1.16026</strain>
    </source>
</reference>
<proteinExistence type="predicted"/>